<dbReference type="EMBL" id="JAHRHJ020000009">
    <property type="protein sequence ID" value="KAH9301856.1"/>
    <property type="molecule type" value="Genomic_DNA"/>
</dbReference>
<reference evidence="2 3" key="1">
    <citation type="journal article" date="2021" name="Nat. Plants">
        <title>The Taxus genome provides insights into paclitaxel biosynthesis.</title>
        <authorList>
            <person name="Xiong X."/>
            <person name="Gou J."/>
            <person name="Liao Q."/>
            <person name="Li Y."/>
            <person name="Zhou Q."/>
            <person name="Bi G."/>
            <person name="Li C."/>
            <person name="Du R."/>
            <person name="Wang X."/>
            <person name="Sun T."/>
            <person name="Guo L."/>
            <person name="Liang H."/>
            <person name="Lu P."/>
            <person name="Wu Y."/>
            <person name="Zhang Z."/>
            <person name="Ro D.K."/>
            <person name="Shang Y."/>
            <person name="Huang S."/>
            <person name="Yan J."/>
        </authorList>
    </citation>
    <scope>NUCLEOTIDE SEQUENCE [LARGE SCALE GENOMIC DNA]</scope>
    <source>
        <strain evidence="2">Ta-2019</strain>
    </source>
</reference>
<evidence type="ECO:0000313" key="3">
    <source>
        <dbReference type="Proteomes" id="UP000824469"/>
    </source>
</evidence>
<accession>A0AA38FHG9</accession>
<feature type="compositionally biased region" description="Basic residues" evidence="1">
    <location>
        <begin position="1"/>
        <end position="12"/>
    </location>
</feature>
<protein>
    <submittedName>
        <fullName evidence="2">Uncharacterized protein</fullName>
    </submittedName>
</protein>
<feature type="non-terminal residue" evidence="2">
    <location>
        <position position="1"/>
    </location>
</feature>
<name>A0AA38FHG9_TAXCH</name>
<evidence type="ECO:0000313" key="2">
    <source>
        <dbReference type="EMBL" id="KAH9301856.1"/>
    </source>
</evidence>
<keyword evidence="3" id="KW-1185">Reference proteome</keyword>
<evidence type="ECO:0000256" key="1">
    <source>
        <dbReference type="SAM" id="MobiDB-lite"/>
    </source>
</evidence>
<feature type="non-terminal residue" evidence="2">
    <location>
        <position position="83"/>
    </location>
</feature>
<proteinExistence type="predicted"/>
<organism evidence="2 3">
    <name type="scientific">Taxus chinensis</name>
    <name type="common">Chinese yew</name>
    <name type="synonym">Taxus wallichiana var. chinensis</name>
    <dbReference type="NCBI Taxonomy" id="29808"/>
    <lineage>
        <taxon>Eukaryota</taxon>
        <taxon>Viridiplantae</taxon>
        <taxon>Streptophyta</taxon>
        <taxon>Embryophyta</taxon>
        <taxon>Tracheophyta</taxon>
        <taxon>Spermatophyta</taxon>
        <taxon>Pinopsida</taxon>
        <taxon>Pinidae</taxon>
        <taxon>Conifers II</taxon>
        <taxon>Cupressales</taxon>
        <taxon>Taxaceae</taxon>
        <taxon>Taxus</taxon>
    </lineage>
</organism>
<comment type="caution">
    <text evidence="2">The sequence shown here is derived from an EMBL/GenBank/DDBJ whole genome shotgun (WGS) entry which is preliminary data.</text>
</comment>
<dbReference type="Proteomes" id="UP000824469">
    <property type="component" value="Unassembled WGS sequence"/>
</dbReference>
<gene>
    <name evidence="2" type="ORF">KI387_013439</name>
</gene>
<feature type="region of interest" description="Disordered" evidence="1">
    <location>
        <begin position="1"/>
        <end position="20"/>
    </location>
</feature>
<dbReference type="AlphaFoldDB" id="A0AA38FHG9"/>
<sequence length="83" mass="9565">WDIRAVRTRRTRKGEAAANRNKEAHFRRFGRICPRQSGTVGAKARVGCGRPKEPRSNQILPRVFSVKRDREARIGRIRGICPR</sequence>